<evidence type="ECO:0000256" key="5">
    <source>
        <dbReference type="ARBA" id="ARBA00022664"/>
    </source>
</evidence>
<feature type="domain" description="Sde2 ubiquitin" evidence="10">
    <location>
        <begin position="30"/>
        <end position="113"/>
    </location>
</feature>
<keyword evidence="4" id="KW-0963">Cytoplasm</keyword>
<dbReference type="Pfam" id="PF22782">
    <property type="entry name" value="SDE2"/>
    <property type="match status" value="1"/>
</dbReference>
<proteinExistence type="inferred from homology"/>
<feature type="region of interest" description="Disordered" evidence="9">
    <location>
        <begin position="195"/>
        <end position="249"/>
    </location>
</feature>
<dbReference type="GO" id="GO:0005737">
    <property type="term" value="C:cytoplasm"/>
    <property type="evidence" value="ECO:0007669"/>
    <property type="project" value="UniProtKB-SubCell"/>
</dbReference>
<dbReference type="Proteomes" id="UP000298327">
    <property type="component" value="Unassembled WGS sequence"/>
</dbReference>
<dbReference type="PANTHER" id="PTHR12786:SF1">
    <property type="entry name" value="SPLICING REGULATOR SDE2"/>
    <property type="match status" value="1"/>
</dbReference>
<keyword evidence="7" id="KW-0539">Nucleus</keyword>
<reference evidence="12 13" key="1">
    <citation type="submission" date="2019-02" db="EMBL/GenBank/DDBJ databases">
        <title>Genome sequencing of the rare red list fungi Dentipellis fragilis.</title>
        <authorList>
            <person name="Buettner E."/>
            <person name="Kellner H."/>
        </authorList>
    </citation>
    <scope>NUCLEOTIDE SEQUENCE [LARGE SCALE GENOMIC DNA]</scope>
    <source>
        <strain evidence="12 13">DSM 105465</strain>
    </source>
</reference>
<feature type="compositionally biased region" description="Basic residues" evidence="9">
    <location>
        <begin position="212"/>
        <end position="230"/>
    </location>
</feature>
<sequence>MGNPDPGHAAAAPRGPRGSLACSPSATMSTTVLVSSFPPFPTFALSVDTESTLDDVYDALLAQHPTLPASADLRLTPVSGRLPEPDAPLSSIYEEHDDTTLALISLRLAPRMRGGKGGFGSQLRAAGGRMSSQKTSNNDSCRDLSGRRLSTIKEAKKVLTGDFDCRLAEYLETEPARKKAAAEAQRAKLKALERKLGIDKNAGPSGSGGARAPRRARSIGLLKKKKKAKTGHSPSGSTPPKDAAPAAKAKTASVTVSALTEAAEAAAASSAAPAAPAPTAVGGLLSFVMYVNFPIVVRCVIYQTSAVLAYWQVPSFPVFGLLEDPDSRHRFRVMVEMGSQSHAPSPAGYRYLQCILESPHGPSINAFIWIWIWVWHVFSLDSDTLASFSEVSGILDSQLLHSAPTTDPHGCFPDFPAVLFLVQWVSGFAALSIDNDNAAGSRSAAALETASAHV</sequence>
<feature type="compositionally biased region" description="Low complexity" evidence="9">
    <location>
        <begin position="238"/>
        <end position="249"/>
    </location>
</feature>
<gene>
    <name evidence="12" type="ORF">EVG20_g6595</name>
</gene>
<dbReference type="OrthoDB" id="547031at2759"/>
<comment type="similarity">
    <text evidence="3">Belongs to the SDE2 family.</text>
</comment>
<dbReference type="STRING" id="205917.A0A4Y9YLA5"/>
<evidence type="ECO:0000256" key="6">
    <source>
        <dbReference type="ARBA" id="ARBA00023187"/>
    </source>
</evidence>
<evidence type="ECO:0000256" key="8">
    <source>
        <dbReference type="ARBA" id="ARBA00023306"/>
    </source>
</evidence>
<feature type="compositionally biased region" description="Polar residues" evidence="9">
    <location>
        <begin position="130"/>
        <end position="139"/>
    </location>
</feature>
<dbReference type="PANTHER" id="PTHR12786">
    <property type="entry name" value="SPLICING FACTOR SF3A-RELATED"/>
    <property type="match status" value="1"/>
</dbReference>
<dbReference type="GO" id="GO:0005634">
    <property type="term" value="C:nucleus"/>
    <property type="evidence" value="ECO:0007669"/>
    <property type="project" value="UniProtKB-SubCell"/>
</dbReference>
<protein>
    <submittedName>
        <fullName evidence="12">Uncharacterized protein</fullName>
    </submittedName>
</protein>
<evidence type="ECO:0000259" key="10">
    <source>
        <dbReference type="Pfam" id="PF13019"/>
    </source>
</evidence>
<comment type="caution">
    <text evidence="12">The sequence shown here is derived from an EMBL/GenBank/DDBJ whole genome shotgun (WGS) entry which is preliminary data.</text>
</comment>
<feature type="region of interest" description="Disordered" evidence="9">
    <location>
        <begin position="1"/>
        <end position="23"/>
    </location>
</feature>
<evidence type="ECO:0000256" key="1">
    <source>
        <dbReference type="ARBA" id="ARBA00004123"/>
    </source>
</evidence>
<comment type="subcellular location">
    <subcellularLocation>
        <location evidence="2">Cytoplasm</location>
    </subcellularLocation>
    <subcellularLocation>
        <location evidence="1">Nucleus</location>
    </subcellularLocation>
</comment>
<dbReference type="Pfam" id="PF13019">
    <property type="entry name" value="Sde2_N_Ubi_yeast"/>
    <property type="match status" value="1"/>
</dbReference>
<keyword evidence="5" id="KW-0507">mRNA processing</keyword>
<name>A0A4Y9YLA5_9AGAM</name>
<organism evidence="12 13">
    <name type="scientific">Dentipellis fragilis</name>
    <dbReference type="NCBI Taxonomy" id="205917"/>
    <lineage>
        <taxon>Eukaryota</taxon>
        <taxon>Fungi</taxon>
        <taxon>Dikarya</taxon>
        <taxon>Basidiomycota</taxon>
        <taxon>Agaricomycotina</taxon>
        <taxon>Agaricomycetes</taxon>
        <taxon>Russulales</taxon>
        <taxon>Hericiaceae</taxon>
        <taxon>Dentipellis</taxon>
    </lineage>
</organism>
<evidence type="ECO:0000256" key="4">
    <source>
        <dbReference type="ARBA" id="ARBA00022490"/>
    </source>
</evidence>
<evidence type="ECO:0000256" key="9">
    <source>
        <dbReference type="SAM" id="MobiDB-lite"/>
    </source>
</evidence>
<feature type="compositionally biased region" description="Low complexity" evidence="9">
    <location>
        <begin position="9"/>
        <end position="18"/>
    </location>
</feature>
<evidence type="ECO:0000256" key="7">
    <source>
        <dbReference type="ARBA" id="ARBA00023242"/>
    </source>
</evidence>
<dbReference type="EMBL" id="SEOQ01000449">
    <property type="protein sequence ID" value="TFY62740.1"/>
    <property type="molecule type" value="Genomic_DNA"/>
</dbReference>
<evidence type="ECO:0000256" key="3">
    <source>
        <dbReference type="ARBA" id="ARBA00008726"/>
    </source>
</evidence>
<evidence type="ECO:0000259" key="11">
    <source>
        <dbReference type="Pfam" id="PF22782"/>
    </source>
</evidence>
<evidence type="ECO:0000256" key="2">
    <source>
        <dbReference type="ARBA" id="ARBA00004496"/>
    </source>
</evidence>
<feature type="region of interest" description="Disordered" evidence="9">
    <location>
        <begin position="117"/>
        <end position="143"/>
    </location>
</feature>
<evidence type="ECO:0000313" key="13">
    <source>
        <dbReference type="Proteomes" id="UP000298327"/>
    </source>
</evidence>
<feature type="domain" description="SDE2-like" evidence="11">
    <location>
        <begin position="114"/>
        <end position="195"/>
    </location>
</feature>
<dbReference type="InterPro" id="IPR024974">
    <property type="entry name" value="Sde2_N"/>
</dbReference>
<dbReference type="AlphaFoldDB" id="A0A4Y9YLA5"/>
<dbReference type="GO" id="GO:0008380">
    <property type="term" value="P:RNA splicing"/>
    <property type="evidence" value="ECO:0007669"/>
    <property type="project" value="UniProtKB-KW"/>
</dbReference>
<evidence type="ECO:0000313" key="12">
    <source>
        <dbReference type="EMBL" id="TFY62740.1"/>
    </source>
</evidence>
<dbReference type="InterPro" id="IPR053822">
    <property type="entry name" value="SDE2-like_dom"/>
</dbReference>
<keyword evidence="8" id="KW-0131">Cell cycle</keyword>
<dbReference type="InterPro" id="IPR051421">
    <property type="entry name" value="RNA_Proc_DNA_Dmg_Regulator"/>
</dbReference>
<keyword evidence="13" id="KW-1185">Reference proteome</keyword>
<accession>A0A4Y9YLA5</accession>
<keyword evidence="6" id="KW-0508">mRNA splicing</keyword>
<dbReference type="GO" id="GO:0006397">
    <property type="term" value="P:mRNA processing"/>
    <property type="evidence" value="ECO:0007669"/>
    <property type="project" value="UniProtKB-KW"/>
</dbReference>